<sequence length="120" mass="13778">MRFYRSAPCYQGTGPISLEGNKHPLKFASLLRIEKVEEMLSAASFVNVRTEVGPYYVSRSPVTPFCYWSRILGAFLDCPSNRLSRSRKFTRLETAENWRSDKKESHDAFQCTSTSDIELN</sequence>
<proteinExistence type="predicted"/>
<protein>
    <submittedName>
        <fullName evidence="3">Uncharacterized protein</fullName>
    </submittedName>
</protein>
<accession>A0A5S6QEH7</accession>
<evidence type="ECO:0000256" key="1">
    <source>
        <dbReference type="SAM" id="MobiDB-lite"/>
    </source>
</evidence>
<feature type="compositionally biased region" description="Polar residues" evidence="1">
    <location>
        <begin position="110"/>
        <end position="120"/>
    </location>
</feature>
<name>A0A5S6QEH7_TRIMR</name>
<evidence type="ECO:0000313" key="2">
    <source>
        <dbReference type="Proteomes" id="UP000046395"/>
    </source>
</evidence>
<feature type="region of interest" description="Disordered" evidence="1">
    <location>
        <begin position="100"/>
        <end position="120"/>
    </location>
</feature>
<keyword evidence="2" id="KW-1185">Reference proteome</keyword>
<reference evidence="3" key="1">
    <citation type="submission" date="2019-12" db="UniProtKB">
        <authorList>
            <consortium name="WormBaseParasite"/>
        </authorList>
    </citation>
    <scope>IDENTIFICATION</scope>
</reference>
<evidence type="ECO:0000313" key="3">
    <source>
        <dbReference type="WBParaSite" id="TMUE_1000005505.1"/>
    </source>
</evidence>
<organism evidence="2 3">
    <name type="scientific">Trichuris muris</name>
    <name type="common">Mouse whipworm</name>
    <dbReference type="NCBI Taxonomy" id="70415"/>
    <lineage>
        <taxon>Eukaryota</taxon>
        <taxon>Metazoa</taxon>
        <taxon>Ecdysozoa</taxon>
        <taxon>Nematoda</taxon>
        <taxon>Enoplea</taxon>
        <taxon>Dorylaimia</taxon>
        <taxon>Trichinellida</taxon>
        <taxon>Trichuridae</taxon>
        <taxon>Trichuris</taxon>
    </lineage>
</organism>
<dbReference type="Proteomes" id="UP000046395">
    <property type="component" value="Unassembled WGS sequence"/>
</dbReference>
<dbReference type="WBParaSite" id="TMUE_1000005505.1">
    <property type="protein sequence ID" value="TMUE_1000005505.1"/>
    <property type="gene ID" value="WBGene00288772"/>
</dbReference>
<dbReference type="AlphaFoldDB" id="A0A5S6QEH7"/>